<gene>
    <name evidence="1" type="ORF">CKA38_05625</name>
</gene>
<dbReference type="KEGG" id="elut:CKA38_05625"/>
<name>A0A2U8E1R4_9BACT</name>
<dbReference type="OrthoDB" id="196441at2"/>
<protein>
    <submittedName>
        <fullName evidence="1">Uncharacterized protein</fullName>
    </submittedName>
</protein>
<keyword evidence="2" id="KW-1185">Reference proteome</keyword>
<dbReference type="Proteomes" id="UP000244896">
    <property type="component" value="Chromosome"/>
</dbReference>
<proteinExistence type="predicted"/>
<dbReference type="EMBL" id="CP023004">
    <property type="protein sequence ID" value="AWI08803.1"/>
    <property type="molecule type" value="Genomic_DNA"/>
</dbReference>
<sequence length="139" mass="16003">MSLQRDYILRLLDQLREFLSQVVRLREAERPDDAMMAILQAQERLFGRKAALFMGLAPEEQFRALTFGEAADEARAKCLLQADLLSEMARVYVYKEQQALARGAWQYARQLLELTAEKFPGAGIDERIVAARREITLLR</sequence>
<evidence type="ECO:0000313" key="1">
    <source>
        <dbReference type="EMBL" id="AWI08803.1"/>
    </source>
</evidence>
<reference evidence="1 2" key="1">
    <citation type="journal article" date="2018" name="Syst. Appl. Microbiol.">
        <title>Ereboglobus luteus gen. nov. sp. nov. from cockroach guts, and new insights into the oxygen relationship of the genera Opitutus and Didymococcus (Verrucomicrobia: Opitutaceae).</title>
        <authorList>
            <person name="Tegtmeier D."/>
            <person name="Belitz A."/>
            <person name="Radek R."/>
            <person name="Heimerl T."/>
            <person name="Brune A."/>
        </authorList>
    </citation>
    <scope>NUCLEOTIDE SEQUENCE [LARGE SCALE GENOMIC DNA]</scope>
    <source>
        <strain evidence="1 2">Ho45</strain>
    </source>
</reference>
<accession>A0A2U8E1R4</accession>
<dbReference type="RefSeq" id="WP_108824613.1">
    <property type="nucleotide sequence ID" value="NZ_CP023004.1"/>
</dbReference>
<organism evidence="1 2">
    <name type="scientific">Ereboglobus luteus</name>
    <dbReference type="NCBI Taxonomy" id="1796921"/>
    <lineage>
        <taxon>Bacteria</taxon>
        <taxon>Pseudomonadati</taxon>
        <taxon>Verrucomicrobiota</taxon>
        <taxon>Opitutia</taxon>
        <taxon>Opitutales</taxon>
        <taxon>Opitutaceae</taxon>
        <taxon>Ereboglobus</taxon>
    </lineage>
</organism>
<evidence type="ECO:0000313" key="2">
    <source>
        <dbReference type="Proteomes" id="UP000244896"/>
    </source>
</evidence>
<dbReference type="AlphaFoldDB" id="A0A2U8E1R4"/>